<name>A0ABV0YX37_9TELE</name>
<dbReference type="EMBL" id="JAHRIP010047223">
    <property type="protein sequence ID" value="MEQ2298375.1"/>
    <property type="molecule type" value="Genomic_DNA"/>
</dbReference>
<sequence>MPNLFMSSTVAMPNLSMLMPASATSSLLVTGELVPISSSLQAKDICSPGSLSQDVLLLTTEAVSREHLCHWMVENPPLQNTNPLQGEQEHNSPISTSK</sequence>
<proteinExistence type="predicted"/>
<evidence type="ECO:0000313" key="3">
    <source>
        <dbReference type="Proteomes" id="UP001469553"/>
    </source>
</evidence>
<accession>A0ABV0YX37</accession>
<dbReference type="Proteomes" id="UP001469553">
    <property type="component" value="Unassembled WGS sequence"/>
</dbReference>
<reference evidence="2 3" key="1">
    <citation type="submission" date="2021-06" db="EMBL/GenBank/DDBJ databases">
        <authorList>
            <person name="Palmer J.M."/>
        </authorList>
    </citation>
    <scope>NUCLEOTIDE SEQUENCE [LARGE SCALE GENOMIC DNA]</scope>
    <source>
        <strain evidence="2 3">AS_MEX2019</strain>
        <tissue evidence="2">Muscle</tissue>
    </source>
</reference>
<feature type="compositionally biased region" description="Polar residues" evidence="1">
    <location>
        <begin position="77"/>
        <end position="98"/>
    </location>
</feature>
<comment type="caution">
    <text evidence="2">The sequence shown here is derived from an EMBL/GenBank/DDBJ whole genome shotgun (WGS) entry which is preliminary data.</text>
</comment>
<keyword evidence="3" id="KW-1185">Reference proteome</keyword>
<protein>
    <submittedName>
        <fullName evidence="2">Uncharacterized protein</fullName>
    </submittedName>
</protein>
<organism evidence="2 3">
    <name type="scientific">Ameca splendens</name>
    <dbReference type="NCBI Taxonomy" id="208324"/>
    <lineage>
        <taxon>Eukaryota</taxon>
        <taxon>Metazoa</taxon>
        <taxon>Chordata</taxon>
        <taxon>Craniata</taxon>
        <taxon>Vertebrata</taxon>
        <taxon>Euteleostomi</taxon>
        <taxon>Actinopterygii</taxon>
        <taxon>Neopterygii</taxon>
        <taxon>Teleostei</taxon>
        <taxon>Neoteleostei</taxon>
        <taxon>Acanthomorphata</taxon>
        <taxon>Ovalentaria</taxon>
        <taxon>Atherinomorphae</taxon>
        <taxon>Cyprinodontiformes</taxon>
        <taxon>Goodeidae</taxon>
        <taxon>Ameca</taxon>
    </lineage>
</organism>
<evidence type="ECO:0000313" key="2">
    <source>
        <dbReference type="EMBL" id="MEQ2298375.1"/>
    </source>
</evidence>
<gene>
    <name evidence="2" type="ORF">AMECASPLE_004611</name>
</gene>
<feature type="region of interest" description="Disordered" evidence="1">
    <location>
        <begin position="76"/>
        <end position="98"/>
    </location>
</feature>
<evidence type="ECO:0000256" key="1">
    <source>
        <dbReference type="SAM" id="MobiDB-lite"/>
    </source>
</evidence>